<sequence length="74" mass="8019">MTTGGDVRGGAGERGRNTWRVPCLAWMVMRRSGGGGEAHVASRQPFAAVHHDASPPPPFRRQFPPFPTRPDPAN</sequence>
<evidence type="ECO:0000313" key="2">
    <source>
        <dbReference type="EMBL" id="MPC83994.1"/>
    </source>
</evidence>
<evidence type="ECO:0000256" key="1">
    <source>
        <dbReference type="SAM" id="MobiDB-lite"/>
    </source>
</evidence>
<reference evidence="2 3" key="1">
    <citation type="submission" date="2019-05" db="EMBL/GenBank/DDBJ databases">
        <title>Another draft genome of Portunus trituberculatus and its Hox gene families provides insights of decapod evolution.</title>
        <authorList>
            <person name="Jeong J.-H."/>
            <person name="Song I."/>
            <person name="Kim S."/>
            <person name="Choi T."/>
            <person name="Kim D."/>
            <person name="Ryu S."/>
            <person name="Kim W."/>
        </authorList>
    </citation>
    <scope>NUCLEOTIDE SEQUENCE [LARGE SCALE GENOMIC DNA]</scope>
    <source>
        <tissue evidence="2">Muscle</tissue>
    </source>
</reference>
<dbReference type="Proteomes" id="UP000324222">
    <property type="component" value="Unassembled WGS sequence"/>
</dbReference>
<comment type="caution">
    <text evidence="2">The sequence shown here is derived from an EMBL/GenBank/DDBJ whole genome shotgun (WGS) entry which is preliminary data.</text>
</comment>
<accession>A0A5B7IUV2</accession>
<proteinExistence type="predicted"/>
<name>A0A5B7IUV2_PORTR</name>
<feature type="compositionally biased region" description="Pro residues" evidence="1">
    <location>
        <begin position="54"/>
        <end position="74"/>
    </location>
</feature>
<dbReference type="AlphaFoldDB" id="A0A5B7IUV2"/>
<gene>
    <name evidence="2" type="ORF">E2C01_078718</name>
</gene>
<evidence type="ECO:0000313" key="3">
    <source>
        <dbReference type="Proteomes" id="UP000324222"/>
    </source>
</evidence>
<protein>
    <submittedName>
        <fullName evidence="2">Uncharacterized protein</fullName>
    </submittedName>
</protein>
<organism evidence="2 3">
    <name type="scientific">Portunus trituberculatus</name>
    <name type="common">Swimming crab</name>
    <name type="synonym">Neptunus trituberculatus</name>
    <dbReference type="NCBI Taxonomy" id="210409"/>
    <lineage>
        <taxon>Eukaryota</taxon>
        <taxon>Metazoa</taxon>
        <taxon>Ecdysozoa</taxon>
        <taxon>Arthropoda</taxon>
        <taxon>Crustacea</taxon>
        <taxon>Multicrustacea</taxon>
        <taxon>Malacostraca</taxon>
        <taxon>Eumalacostraca</taxon>
        <taxon>Eucarida</taxon>
        <taxon>Decapoda</taxon>
        <taxon>Pleocyemata</taxon>
        <taxon>Brachyura</taxon>
        <taxon>Eubrachyura</taxon>
        <taxon>Portunoidea</taxon>
        <taxon>Portunidae</taxon>
        <taxon>Portuninae</taxon>
        <taxon>Portunus</taxon>
    </lineage>
</organism>
<feature type="region of interest" description="Disordered" evidence="1">
    <location>
        <begin position="49"/>
        <end position="74"/>
    </location>
</feature>
<dbReference type="EMBL" id="VSRR010064110">
    <property type="protein sequence ID" value="MPC83994.1"/>
    <property type="molecule type" value="Genomic_DNA"/>
</dbReference>
<keyword evidence="3" id="KW-1185">Reference proteome</keyword>